<reference evidence="2 3" key="1">
    <citation type="submission" date="2019-10" db="EMBL/GenBank/DDBJ databases">
        <title>A novel species.</title>
        <authorList>
            <person name="Gao J."/>
        </authorList>
    </citation>
    <scope>NUCLEOTIDE SEQUENCE [LARGE SCALE GENOMIC DNA]</scope>
    <source>
        <strain evidence="2 3">QMT-28</strain>
    </source>
</reference>
<dbReference type="Proteomes" id="UP000326179">
    <property type="component" value="Chromosome"/>
</dbReference>
<proteinExistence type="predicted"/>
<name>A0A5Q0LDX3_9ACTN</name>
<dbReference type="AlphaFoldDB" id="A0A5Q0LDX3"/>
<dbReference type="KEGG" id="sfy:GFH48_18800"/>
<accession>A0A5Q0LDX3</accession>
<evidence type="ECO:0000313" key="3">
    <source>
        <dbReference type="Proteomes" id="UP000326179"/>
    </source>
</evidence>
<evidence type="ECO:0000256" key="1">
    <source>
        <dbReference type="SAM" id="MobiDB-lite"/>
    </source>
</evidence>
<dbReference type="EMBL" id="CP045643">
    <property type="protein sequence ID" value="QFZ75044.1"/>
    <property type="molecule type" value="Genomic_DNA"/>
</dbReference>
<protein>
    <submittedName>
        <fullName evidence="2">Uncharacterized protein</fullName>
    </submittedName>
</protein>
<feature type="region of interest" description="Disordered" evidence="1">
    <location>
        <begin position="57"/>
        <end position="83"/>
    </location>
</feature>
<evidence type="ECO:0000313" key="2">
    <source>
        <dbReference type="EMBL" id="QFZ75044.1"/>
    </source>
</evidence>
<gene>
    <name evidence="2" type="ORF">GFH48_18800</name>
</gene>
<organism evidence="2 3">
    <name type="scientific">Streptomyces fagopyri</name>
    <dbReference type="NCBI Taxonomy" id="2662397"/>
    <lineage>
        <taxon>Bacteria</taxon>
        <taxon>Bacillati</taxon>
        <taxon>Actinomycetota</taxon>
        <taxon>Actinomycetes</taxon>
        <taxon>Kitasatosporales</taxon>
        <taxon>Streptomycetaceae</taxon>
        <taxon>Streptomyces</taxon>
    </lineage>
</organism>
<sequence length="147" mass="16873">MQWPMWPLMQWPTAPDHSSVHVQMHEQMHVHGGWSHGYSFYRPLTTARCPPHYGLLPTGPPTARRLPRKSHGTRLPAPVHARPPRHPYGFVRVESLCTRNRRTASLSSFNVRLQRPVFNVRPMIRSAAGVAVPRRHALPRVPARTHQ</sequence>
<keyword evidence="3" id="KW-1185">Reference proteome</keyword>